<name>A0A0R3QD64_9BILA</name>
<dbReference type="AlphaFoldDB" id="A0A0R3QD64"/>
<reference evidence="3" key="1">
    <citation type="submission" date="2017-02" db="UniProtKB">
        <authorList>
            <consortium name="WormBaseParasite"/>
        </authorList>
    </citation>
    <scope>IDENTIFICATION</scope>
</reference>
<evidence type="ECO:0000313" key="3">
    <source>
        <dbReference type="WBParaSite" id="BTMF_0000429801-mRNA-1"/>
    </source>
</evidence>
<organism evidence="3">
    <name type="scientific">Brugia timori</name>
    <dbReference type="NCBI Taxonomy" id="42155"/>
    <lineage>
        <taxon>Eukaryota</taxon>
        <taxon>Metazoa</taxon>
        <taxon>Ecdysozoa</taxon>
        <taxon>Nematoda</taxon>
        <taxon>Chromadorea</taxon>
        <taxon>Rhabditida</taxon>
        <taxon>Spirurina</taxon>
        <taxon>Spiruromorpha</taxon>
        <taxon>Filarioidea</taxon>
        <taxon>Onchocercidae</taxon>
        <taxon>Brugia</taxon>
    </lineage>
</organism>
<dbReference type="EMBL" id="UZAG01003288">
    <property type="protein sequence ID" value="VDO15110.1"/>
    <property type="molecule type" value="Genomic_DNA"/>
</dbReference>
<gene>
    <name evidence="1" type="ORF">BTMF_LOCUS3596</name>
</gene>
<evidence type="ECO:0000313" key="1">
    <source>
        <dbReference type="EMBL" id="VDO15110.1"/>
    </source>
</evidence>
<keyword evidence="2" id="KW-1185">Reference proteome</keyword>
<dbReference type="Proteomes" id="UP000280834">
    <property type="component" value="Unassembled WGS sequence"/>
</dbReference>
<proteinExistence type="predicted"/>
<evidence type="ECO:0000313" key="2">
    <source>
        <dbReference type="Proteomes" id="UP000280834"/>
    </source>
</evidence>
<reference evidence="1 2" key="2">
    <citation type="submission" date="2018-11" db="EMBL/GenBank/DDBJ databases">
        <authorList>
            <consortium name="Pathogen Informatics"/>
        </authorList>
    </citation>
    <scope>NUCLEOTIDE SEQUENCE [LARGE SCALE GENOMIC DNA]</scope>
</reference>
<sequence length="42" mass="4756">MFTKLKIIAILLFIGNGNALLLHDPVTHIKLPKQTKVQNLFI</sequence>
<accession>A0A0R3QD64</accession>
<dbReference type="WBParaSite" id="BTMF_0000429801-mRNA-1">
    <property type="protein sequence ID" value="BTMF_0000429801-mRNA-1"/>
    <property type="gene ID" value="BTMF_0000429801"/>
</dbReference>
<protein>
    <submittedName>
        <fullName evidence="1 3">Uncharacterized protein</fullName>
    </submittedName>
</protein>